<dbReference type="OrthoDB" id="2967034at2"/>
<proteinExistence type="predicted"/>
<keyword evidence="2" id="KW-1185">Reference proteome</keyword>
<dbReference type="AlphaFoldDB" id="A0A1H8IHK5"/>
<reference evidence="1 2" key="1">
    <citation type="submission" date="2016-10" db="EMBL/GenBank/DDBJ databases">
        <authorList>
            <person name="de Groot N.N."/>
        </authorList>
    </citation>
    <scope>NUCLEOTIDE SEQUENCE [LARGE SCALE GENOMIC DNA]</scope>
    <source>
        <strain evidence="1 2">CGMCC 1.10434</strain>
    </source>
</reference>
<dbReference type="RefSeq" id="WP_091494694.1">
    <property type="nucleotide sequence ID" value="NZ_FODJ01000001.1"/>
</dbReference>
<dbReference type="Proteomes" id="UP000199300">
    <property type="component" value="Unassembled WGS sequence"/>
</dbReference>
<accession>A0A1H8IHK5</accession>
<sequence>MVEEIAQFKRDHNGKFRRIWPEDQEGSSHLPKYQSLISIDADSFQILFKKIKENELLASFLKFGYQKLQSLLLEAFLDKGLNKVTEEKDDFLTKIVGQLKDNPKILDESFDMFKSLIENDQITDLFKQFSQEKD</sequence>
<dbReference type="EMBL" id="FODJ01000001">
    <property type="protein sequence ID" value="SEN68004.1"/>
    <property type="molecule type" value="Genomic_DNA"/>
</dbReference>
<evidence type="ECO:0000313" key="2">
    <source>
        <dbReference type="Proteomes" id="UP000199300"/>
    </source>
</evidence>
<protein>
    <submittedName>
        <fullName evidence="1">Uncharacterized protein</fullName>
    </submittedName>
</protein>
<gene>
    <name evidence="1" type="ORF">SAMN04488134_101622</name>
</gene>
<name>A0A1H8IHK5_9BACI</name>
<evidence type="ECO:0000313" key="1">
    <source>
        <dbReference type="EMBL" id="SEN68004.1"/>
    </source>
</evidence>
<organism evidence="1 2">
    <name type="scientific">Amphibacillus marinus</name>
    <dbReference type="NCBI Taxonomy" id="872970"/>
    <lineage>
        <taxon>Bacteria</taxon>
        <taxon>Bacillati</taxon>
        <taxon>Bacillota</taxon>
        <taxon>Bacilli</taxon>
        <taxon>Bacillales</taxon>
        <taxon>Bacillaceae</taxon>
        <taxon>Amphibacillus</taxon>
    </lineage>
</organism>